<organism evidence="2">
    <name type="scientific">bioreactor metagenome</name>
    <dbReference type="NCBI Taxonomy" id="1076179"/>
    <lineage>
        <taxon>unclassified sequences</taxon>
        <taxon>metagenomes</taxon>
        <taxon>ecological metagenomes</taxon>
    </lineage>
</organism>
<sequence>MGDKDEKDYKEGKHYNRRIKQAKNGEDDEKLKGTLTMNELGKEVFPELDEITSTRKASKIFRDVCKKAKLDPEMYKSERDYVIPKGSLPFWRVILRNYNYEDKDKGKGKEKAPSKNKSMKFIKELIEAKEEVDNNLTYENLYNASFQNAINAIYEMFYNATSNTREAISALYFDKALQKMKEDLKYILDKAPDDGKVFYSEYYYSGVMSKIQIMSKQVRNMIDKDLNKKRMSDIKDQEV</sequence>
<name>A0A645CNT7_9ZZZZ</name>
<protein>
    <submittedName>
        <fullName evidence="2">Uncharacterized protein</fullName>
    </submittedName>
</protein>
<feature type="region of interest" description="Disordered" evidence="1">
    <location>
        <begin position="1"/>
        <end position="29"/>
    </location>
</feature>
<proteinExistence type="predicted"/>
<dbReference type="EMBL" id="VSSQ01028840">
    <property type="protein sequence ID" value="MPM78720.1"/>
    <property type="molecule type" value="Genomic_DNA"/>
</dbReference>
<gene>
    <name evidence="2" type="ORF">SDC9_125731</name>
</gene>
<comment type="caution">
    <text evidence="2">The sequence shown here is derived from an EMBL/GenBank/DDBJ whole genome shotgun (WGS) entry which is preliminary data.</text>
</comment>
<reference evidence="2" key="1">
    <citation type="submission" date="2019-08" db="EMBL/GenBank/DDBJ databases">
        <authorList>
            <person name="Kucharzyk K."/>
            <person name="Murdoch R.W."/>
            <person name="Higgins S."/>
            <person name="Loffler F."/>
        </authorList>
    </citation>
    <scope>NUCLEOTIDE SEQUENCE</scope>
</reference>
<evidence type="ECO:0000256" key="1">
    <source>
        <dbReference type="SAM" id="MobiDB-lite"/>
    </source>
</evidence>
<feature type="compositionally biased region" description="Basic and acidic residues" evidence="1">
    <location>
        <begin position="1"/>
        <end position="14"/>
    </location>
</feature>
<accession>A0A645CNT7</accession>
<dbReference type="AlphaFoldDB" id="A0A645CNT7"/>
<evidence type="ECO:0000313" key="2">
    <source>
        <dbReference type="EMBL" id="MPM78720.1"/>
    </source>
</evidence>